<dbReference type="NCBIfam" id="TIGR01024">
    <property type="entry name" value="rplS_bact"/>
    <property type="match status" value="1"/>
</dbReference>
<keyword evidence="3" id="KW-0687">Ribonucleoprotein</keyword>
<name>A0A0B5W3C2_9FLOR</name>
<dbReference type="GO" id="GO:0006412">
    <property type="term" value="P:translation"/>
    <property type="evidence" value="ECO:0007669"/>
    <property type="project" value="InterPro"/>
</dbReference>
<comment type="similarity">
    <text evidence="1">Belongs to the bacterial ribosomal protein bL19 family.</text>
</comment>
<organism evidence="4">
    <name type="scientific">Vertebrata lanosa</name>
    <dbReference type="NCBI Taxonomy" id="1261582"/>
    <lineage>
        <taxon>Eukaryota</taxon>
        <taxon>Rhodophyta</taxon>
        <taxon>Florideophyceae</taxon>
        <taxon>Rhodymeniophycidae</taxon>
        <taxon>Ceramiales</taxon>
        <taxon>Rhodomelaceae</taxon>
        <taxon>Polysiphonioideae</taxon>
        <taxon>Vertebrata</taxon>
    </lineage>
</organism>
<evidence type="ECO:0000313" key="4">
    <source>
        <dbReference type="EMBL" id="AJH65890.1"/>
    </source>
</evidence>
<dbReference type="GO" id="GO:0005840">
    <property type="term" value="C:ribosome"/>
    <property type="evidence" value="ECO:0007669"/>
    <property type="project" value="UniProtKB-KW"/>
</dbReference>
<dbReference type="InterPro" id="IPR001857">
    <property type="entry name" value="Ribosomal_bL19"/>
</dbReference>
<proteinExistence type="inferred from homology"/>
<geneLocation type="plastid" evidence="4"/>
<dbReference type="PANTHER" id="PTHR15680:SF9">
    <property type="entry name" value="LARGE RIBOSOMAL SUBUNIT PROTEIN BL19M"/>
    <property type="match status" value="1"/>
</dbReference>
<evidence type="ECO:0000256" key="2">
    <source>
        <dbReference type="ARBA" id="ARBA00022980"/>
    </source>
</evidence>
<accession>A0A0B5W3C2</accession>
<dbReference type="GO" id="GO:0003735">
    <property type="term" value="F:structural constituent of ribosome"/>
    <property type="evidence" value="ECO:0007669"/>
    <property type="project" value="InterPro"/>
</dbReference>
<dbReference type="InterPro" id="IPR038657">
    <property type="entry name" value="Ribosomal_bL19_sf"/>
</dbReference>
<dbReference type="PANTHER" id="PTHR15680">
    <property type="entry name" value="RIBOSOMAL PROTEIN L19"/>
    <property type="match status" value="1"/>
</dbReference>
<sequence length="123" mass="14244">MPKNIKHFSPLIKLIEDKYIKKNLPLIEVGDNIKIRKVIQEGNKERIQISEGVIIGQNNSNINKTITVRKTIQNIGVERVYLIHSPQILNIEIVKKAKVCKSKLYYLRKRSGKSTRLKPRKNS</sequence>
<dbReference type="SUPFAM" id="SSF50104">
    <property type="entry name" value="Translation proteins SH3-like domain"/>
    <property type="match status" value="1"/>
</dbReference>
<evidence type="ECO:0000256" key="1">
    <source>
        <dbReference type="ARBA" id="ARBA00005781"/>
    </source>
</evidence>
<dbReference type="GO" id="GO:1990904">
    <property type="term" value="C:ribonucleoprotein complex"/>
    <property type="evidence" value="ECO:0007669"/>
    <property type="project" value="UniProtKB-KW"/>
</dbReference>
<dbReference type="HAMAP" id="MF_00402">
    <property type="entry name" value="Ribosomal_bL19"/>
    <property type="match status" value="1"/>
</dbReference>
<dbReference type="EMBL" id="KP308097">
    <property type="protein sequence ID" value="AJH65890.1"/>
    <property type="molecule type" value="Genomic_DNA"/>
</dbReference>
<keyword evidence="2 4" id="KW-0689">Ribosomal protein</keyword>
<dbReference type="PIRSF" id="PIRSF002191">
    <property type="entry name" value="Ribosomal_L19"/>
    <property type="match status" value="1"/>
</dbReference>
<keyword evidence="4" id="KW-0934">Plastid</keyword>
<dbReference type="InterPro" id="IPR008991">
    <property type="entry name" value="Translation_prot_SH3-like_sf"/>
</dbReference>
<dbReference type="GeneID" id="23629464"/>
<reference evidence="4" key="1">
    <citation type="journal article" date="2015" name="J. Phycol.">
        <title>The Choreocolax polysiphoniae plastid forces a reevaluation of the evolutionary pathways to parasitism in red algae.</title>
        <authorList>
            <person name="Salomaki E.D."/>
            <person name="Nickles K.R."/>
            <person name="Lane C.E."/>
        </authorList>
    </citation>
    <scope>NUCLEOTIDE SEQUENCE</scope>
</reference>
<evidence type="ECO:0000256" key="3">
    <source>
        <dbReference type="ARBA" id="ARBA00023274"/>
    </source>
</evidence>
<dbReference type="PRINTS" id="PR00061">
    <property type="entry name" value="RIBOSOMALL19"/>
</dbReference>
<dbReference type="Pfam" id="PF01245">
    <property type="entry name" value="Ribosomal_L19"/>
    <property type="match status" value="1"/>
</dbReference>
<dbReference type="RefSeq" id="YP_009122132.1">
    <property type="nucleotide sequence ID" value="NC_026523.1"/>
</dbReference>
<gene>
    <name evidence="4" type="primary">rpl19</name>
</gene>
<dbReference type="AlphaFoldDB" id="A0A0B5W3C2"/>
<dbReference type="Gene3D" id="2.30.30.790">
    <property type="match status" value="1"/>
</dbReference>
<protein>
    <submittedName>
        <fullName evidence="4">50S ribosomal protein L19</fullName>
    </submittedName>
</protein>